<sequence length="191" mass="21029">MIPKAQGKPDLWCGVLAVATGRRAILGYIYSLFIVLCTVWRQVVALYNGGVAPALTALGALEFGKEIDASQAERLGRSCFSLVPRSRSRARLRRKTTMSHDFSCVQPAFIDPLSFQFAGRGVRRGERAQARAAGGVQLPFDVPNSNVEEHPPKVTSLGASDCGSDRRNDKRMGENYYNRSSYHDTHIIAEN</sequence>
<evidence type="ECO:0000256" key="1">
    <source>
        <dbReference type="SAM" id="MobiDB-lite"/>
    </source>
</evidence>
<evidence type="ECO:0000313" key="2">
    <source>
        <dbReference type="EMBL" id="GBP36293.1"/>
    </source>
</evidence>
<reference evidence="2 3" key="1">
    <citation type="journal article" date="2019" name="Commun. Biol.">
        <title>The bagworm genome reveals a unique fibroin gene that provides high tensile strength.</title>
        <authorList>
            <person name="Kono N."/>
            <person name="Nakamura H."/>
            <person name="Ohtoshi R."/>
            <person name="Tomita M."/>
            <person name="Numata K."/>
            <person name="Arakawa K."/>
        </authorList>
    </citation>
    <scope>NUCLEOTIDE SEQUENCE [LARGE SCALE GENOMIC DNA]</scope>
</reference>
<feature type="region of interest" description="Disordered" evidence="1">
    <location>
        <begin position="144"/>
        <end position="173"/>
    </location>
</feature>
<evidence type="ECO:0000313" key="3">
    <source>
        <dbReference type="Proteomes" id="UP000299102"/>
    </source>
</evidence>
<dbReference type="AlphaFoldDB" id="A0A4C1VCD9"/>
<keyword evidence="3" id="KW-1185">Reference proteome</keyword>
<comment type="caution">
    <text evidence="2">The sequence shown here is derived from an EMBL/GenBank/DDBJ whole genome shotgun (WGS) entry which is preliminary data.</text>
</comment>
<protein>
    <submittedName>
        <fullName evidence="2">Uncharacterized protein</fullName>
    </submittedName>
</protein>
<name>A0A4C1VCD9_EUMVA</name>
<gene>
    <name evidence="2" type="ORF">EVAR_85542_1</name>
</gene>
<proteinExistence type="predicted"/>
<organism evidence="2 3">
    <name type="scientific">Eumeta variegata</name>
    <name type="common">Bagworm moth</name>
    <name type="synonym">Eumeta japonica</name>
    <dbReference type="NCBI Taxonomy" id="151549"/>
    <lineage>
        <taxon>Eukaryota</taxon>
        <taxon>Metazoa</taxon>
        <taxon>Ecdysozoa</taxon>
        <taxon>Arthropoda</taxon>
        <taxon>Hexapoda</taxon>
        <taxon>Insecta</taxon>
        <taxon>Pterygota</taxon>
        <taxon>Neoptera</taxon>
        <taxon>Endopterygota</taxon>
        <taxon>Lepidoptera</taxon>
        <taxon>Glossata</taxon>
        <taxon>Ditrysia</taxon>
        <taxon>Tineoidea</taxon>
        <taxon>Psychidae</taxon>
        <taxon>Oiketicinae</taxon>
        <taxon>Eumeta</taxon>
    </lineage>
</organism>
<dbReference type="Proteomes" id="UP000299102">
    <property type="component" value="Unassembled WGS sequence"/>
</dbReference>
<accession>A0A4C1VCD9</accession>
<feature type="compositionally biased region" description="Basic and acidic residues" evidence="1">
    <location>
        <begin position="163"/>
        <end position="173"/>
    </location>
</feature>
<dbReference type="EMBL" id="BGZK01000316">
    <property type="protein sequence ID" value="GBP36293.1"/>
    <property type="molecule type" value="Genomic_DNA"/>
</dbReference>